<proteinExistence type="inferred from homology"/>
<feature type="compositionally biased region" description="Basic and acidic residues" evidence="5">
    <location>
        <begin position="7"/>
        <end position="20"/>
    </location>
</feature>
<protein>
    <recommendedName>
        <fullName evidence="4">40S ribosomal protein S25</fullName>
    </recommendedName>
</protein>
<keyword evidence="2 4" id="KW-0689">Ribosomal protein</keyword>
<dbReference type="FunCoup" id="A0A078ANM7">
    <property type="interactions" value="426"/>
</dbReference>
<accession>A0A078ANM7</accession>
<evidence type="ECO:0000313" key="7">
    <source>
        <dbReference type="Proteomes" id="UP000039865"/>
    </source>
</evidence>
<reference evidence="6 7" key="1">
    <citation type="submission" date="2014-06" db="EMBL/GenBank/DDBJ databases">
        <authorList>
            <person name="Swart Estienne"/>
        </authorList>
    </citation>
    <scope>NUCLEOTIDE SEQUENCE [LARGE SCALE GENOMIC DNA]</scope>
    <source>
        <strain evidence="6 7">130c</strain>
    </source>
</reference>
<dbReference type="OrthoDB" id="308254at2759"/>
<feature type="compositionally biased region" description="Low complexity" evidence="5">
    <location>
        <begin position="21"/>
        <end position="30"/>
    </location>
</feature>
<dbReference type="InterPro" id="IPR004977">
    <property type="entry name" value="Ribosomal_eS25"/>
</dbReference>
<dbReference type="OMA" id="RIVHHSG"/>
<dbReference type="PANTHER" id="PTHR12850">
    <property type="entry name" value="40S RIBOSOMAL PROTEIN S25"/>
    <property type="match status" value="1"/>
</dbReference>
<dbReference type="InParanoid" id="A0A078ANM7"/>
<gene>
    <name evidence="6" type="primary">Contig8179.g8725</name>
    <name evidence="6" type="ORF">STYLEM_12824</name>
</gene>
<feature type="compositionally biased region" description="Basic residues" evidence="5">
    <location>
        <begin position="31"/>
        <end position="41"/>
    </location>
</feature>
<dbReference type="EMBL" id="CCKQ01012163">
    <property type="protein sequence ID" value="CDW83774.1"/>
    <property type="molecule type" value="Genomic_DNA"/>
</dbReference>
<keyword evidence="7" id="KW-1185">Reference proteome</keyword>
<evidence type="ECO:0000256" key="4">
    <source>
        <dbReference type="RuleBase" id="RU366057"/>
    </source>
</evidence>
<name>A0A078ANM7_STYLE</name>
<dbReference type="Gene3D" id="3.30.63.20">
    <property type="match status" value="1"/>
</dbReference>
<dbReference type="GO" id="GO:1990904">
    <property type="term" value="C:ribonucleoprotein complex"/>
    <property type="evidence" value="ECO:0007669"/>
    <property type="project" value="UniProtKB-KW"/>
</dbReference>
<evidence type="ECO:0000256" key="1">
    <source>
        <dbReference type="ARBA" id="ARBA00009106"/>
    </source>
</evidence>
<keyword evidence="3 4" id="KW-0687">Ribonucleoprotein</keyword>
<dbReference type="AlphaFoldDB" id="A0A078ANM7"/>
<dbReference type="GO" id="GO:0005840">
    <property type="term" value="C:ribosome"/>
    <property type="evidence" value="ECO:0007669"/>
    <property type="project" value="UniProtKB-KW"/>
</dbReference>
<organism evidence="6 7">
    <name type="scientific">Stylonychia lemnae</name>
    <name type="common">Ciliate</name>
    <dbReference type="NCBI Taxonomy" id="5949"/>
    <lineage>
        <taxon>Eukaryota</taxon>
        <taxon>Sar</taxon>
        <taxon>Alveolata</taxon>
        <taxon>Ciliophora</taxon>
        <taxon>Intramacronucleata</taxon>
        <taxon>Spirotrichea</taxon>
        <taxon>Stichotrichia</taxon>
        <taxon>Sporadotrichida</taxon>
        <taxon>Oxytrichidae</taxon>
        <taxon>Stylonychinae</taxon>
        <taxon>Stylonychia</taxon>
    </lineage>
</organism>
<evidence type="ECO:0000256" key="5">
    <source>
        <dbReference type="SAM" id="MobiDB-lite"/>
    </source>
</evidence>
<dbReference type="Proteomes" id="UP000039865">
    <property type="component" value="Unassembled WGS sequence"/>
</dbReference>
<dbReference type="Pfam" id="PF03297">
    <property type="entry name" value="Ribosomal_S25"/>
    <property type="match status" value="1"/>
</dbReference>
<sequence length="131" mass="14223">MGPKQQKGKDAKGGKGDKGGKSSAAAVNKKSGGKAKKKSWTKVKVKEKLNNAVFVDQKLYDRIVKEAPKFLNLTVSIVSDKFKVNGAVARKVLRDLHSKNLIKQCGDHHSSFTLYTGTQAKQTQEAAPAKK</sequence>
<evidence type="ECO:0000256" key="2">
    <source>
        <dbReference type="ARBA" id="ARBA00022980"/>
    </source>
</evidence>
<comment type="similarity">
    <text evidence="1 4">Belongs to the eukaryotic ribosomal protein eS25 family.</text>
</comment>
<feature type="region of interest" description="Disordered" evidence="5">
    <location>
        <begin position="1"/>
        <end position="41"/>
    </location>
</feature>
<evidence type="ECO:0000256" key="3">
    <source>
        <dbReference type="ARBA" id="ARBA00023274"/>
    </source>
</evidence>
<evidence type="ECO:0000313" key="6">
    <source>
        <dbReference type="EMBL" id="CDW83774.1"/>
    </source>
</evidence>